<comment type="function">
    <text evidence="4">Required for flagellar hook formation. May act as a scaffolding protein.</text>
</comment>
<keyword evidence="5" id="KW-0966">Cell projection</keyword>
<keyword evidence="5" id="KW-0969">Cilium</keyword>
<dbReference type="AlphaFoldDB" id="A0A1I1WEG4"/>
<evidence type="ECO:0000256" key="3">
    <source>
        <dbReference type="ARBA" id="ARBA00022795"/>
    </source>
</evidence>
<evidence type="ECO:0000256" key="2">
    <source>
        <dbReference type="ARBA" id="ARBA00016013"/>
    </source>
</evidence>
<sequence length="144" mass="15297">MSISGISNATTGLRANGLGQEDFMKILLTQLTYQDPMKPMDNQQFMAQMAQFTSLEQTQQLNNKITTLIGNQAALQSVGLIGRTVDVNATGGTLTGTVIALSLSGESPLITLRTSAGATLQDISLSQILAVRQDISLSQILAVR</sequence>
<accession>A0A1I1WEG4</accession>
<dbReference type="RefSeq" id="WP_092953533.1">
    <property type="nucleotide sequence ID" value="NZ_FOMQ01000009.1"/>
</dbReference>
<dbReference type="STRING" id="32040.SAMN04489710_10978"/>
<dbReference type="GO" id="GO:0044781">
    <property type="term" value="P:bacterial-type flagellum organization"/>
    <property type="evidence" value="ECO:0007669"/>
    <property type="project" value="UniProtKB-KW"/>
</dbReference>
<name>A0A1I1WEG4_9BURK</name>
<evidence type="ECO:0000256" key="1">
    <source>
        <dbReference type="ARBA" id="ARBA00010577"/>
    </source>
</evidence>
<keyword evidence="3" id="KW-1005">Bacterial flagellum biogenesis</keyword>
<keyword evidence="5" id="KW-0282">Flagellum</keyword>
<evidence type="ECO:0000256" key="4">
    <source>
        <dbReference type="ARBA" id="ARBA00024746"/>
    </source>
</evidence>
<gene>
    <name evidence="5" type="ORF">SAMN04489710_10978</name>
</gene>
<keyword evidence="6" id="KW-1185">Reference proteome</keyword>
<dbReference type="EMBL" id="FOMQ01000009">
    <property type="protein sequence ID" value="SFD93421.1"/>
    <property type="molecule type" value="Genomic_DNA"/>
</dbReference>
<dbReference type="Pfam" id="PF03963">
    <property type="entry name" value="FlgD"/>
    <property type="match status" value="1"/>
</dbReference>
<evidence type="ECO:0000313" key="6">
    <source>
        <dbReference type="Proteomes" id="UP000199517"/>
    </source>
</evidence>
<comment type="similarity">
    <text evidence="1">Belongs to the FlgD family.</text>
</comment>
<organism evidence="5 6">
    <name type="scientific">Paracidovorax konjaci</name>
    <dbReference type="NCBI Taxonomy" id="32040"/>
    <lineage>
        <taxon>Bacteria</taxon>
        <taxon>Pseudomonadati</taxon>
        <taxon>Pseudomonadota</taxon>
        <taxon>Betaproteobacteria</taxon>
        <taxon>Burkholderiales</taxon>
        <taxon>Comamonadaceae</taxon>
        <taxon>Paracidovorax</taxon>
    </lineage>
</organism>
<protein>
    <recommendedName>
        <fullName evidence="2">Basal-body rod modification protein FlgD</fullName>
    </recommendedName>
</protein>
<reference evidence="6" key="1">
    <citation type="submission" date="2016-10" db="EMBL/GenBank/DDBJ databases">
        <authorList>
            <person name="Varghese N."/>
            <person name="Submissions S."/>
        </authorList>
    </citation>
    <scope>NUCLEOTIDE SEQUENCE [LARGE SCALE GENOMIC DNA]</scope>
    <source>
        <strain evidence="6">DSM 7481</strain>
    </source>
</reference>
<dbReference type="OrthoDB" id="9785233at2"/>
<dbReference type="InterPro" id="IPR005648">
    <property type="entry name" value="FlgD"/>
</dbReference>
<proteinExistence type="inferred from homology"/>
<dbReference type="Proteomes" id="UP000199517">
    <property type="component" value="Unassembled WGS sequence"/>
</dbReference>
<evidence type="ECO:0000313" key="5">
    <source>
        <dbReference type="EMBL" id="SFD93421.1"/>
    </source>
</evidence>